<evidence type="ECO:0000313" key="2">
    <source>
        <dbReference type="EMBL" id="MPC65257.1"/>
    </source>
</evidence>
<evidence type="ECO:0000256" key="1">
    <source>
        <dbReference type="SAM" id="MobiDB-lite"/>
    </source>
</evidence>
<proteinExistence type="predicted"/>
<dbReference type="Proteomes" id="UP000324222">
    <property type="component" value="Unassembled WGS sequence"/>
</dbReference>
<protein>
    <submittedName>
        <fullName evidence="2">Uncharacterized protein</fullName>
    </submittedName>
</protein>
<evidence type="ECO:0000313" key="3">
    <source>
        <dbReference type="Proteomes" id="UP000324222"/>
    </source>
</evidence>
<sequence length="75" mass="8219">MEVSVSVGRAVVASDGQRCHDQQWQHTDDINFNSGCRALQLHLACSSTSTPARDQQVQQSQQQGIASSTAFLTHY</sequence>
<dbReference type="EMBL" id="VSRR010023124">
    <property type="protein sequence ID" value="MPC65257.1"/>
    <property type="molecule type" value="Genomic_DNA"/>
</dbReference>
<name>A0A5B7H7F9_PORTR</name>
<feature type="compositionally biased region" description="Polar residues" evidence="1">
    <location>
        <begin position="64"/>
        <end position="75"/>
    </location>
</feature>
<organism evidence="2 3">
    <name type="scientific">Portunus trituberculatus</name>
    <name type="common">Swimming crab</name>
    <name type="synonym">Neptunus trituberculatus</name>
    <dbReference type="NCBI Taxonomy" id="210409"/>
    <lineage>
        <taxon>Eukaryota</taxon>
        <taxon>Metazoa</taxon>
        <taxon>Ecdysozoa</taxon>
        <taxon>Arthropoda</taxon>
        <taxon>Crustacea</taxon>
        <taxon>Multicrustacea</taxon>
        <taxon>Malacostraca</taxon>
        <taxon>Eumalacostraca</taxon>
        <taxon>Eucarida</taxon>
        <taxon>Decapoda</taxon>
        <taxon>Pleocyemata</taxon>
        <taxon>Brachyura</taxon>
        <taxon>Eubrachyura</taxon>
        <taxon>Portunoidea</taxon>
        <taxon>Portunidae</taxon>
        <taxon>Portuninae</taxon>
        <taxon>Portunus</taxon>
    </lineage>
</organism>
<feature type="region of interest" description="Disordered" evidence="1">
    <location>
        <begin position="56"/>
        <end position="75"/>
    </location>
</feature>
<gene>
    <name evidence="2" type="ORF">E2C01_059390</name>
</gene>
<comment type="caution">
    <text evidence="2">The sequence shown here is derived from an EMBL/GenBank/DDBJ whole genome shotgun (WGS) entry which is preliminary data.</text>
</comment>
<dbReference type="AlphaFoldDB" id="A0A5B7H7F9"/>
<accession>A0A5B7H7F9</accession>
<keyword evidence="3" id="KW-1185">Reference proteome</keyword>
<reference evidence="2 3" key="1">
    <citation type="submission" date="2019-05" db="EMBL/GenBank/DDBJ databases">
        <title>Another draft genome of Portunus trituberculatus and its Hox gene families provides insights of decapod evolution.</title>
        <authorList>
            <person name="Jeong J.-H."/>
            <person name="Song I."/>
            <person name="Kim S."/>
            <person name="Choi T."/>
            <person name="Kim D."/>
            <person name="Ryu S."/>
            <person name="Kim W."/>
        </authorList>
    </citation>
    <scope>NUCLEOTIDE SEQUENCE [LARGE SCALE GENOMIC DNA]</scope>
    <source>
        <tissue evidence="2">Muscle</tissue>
    </source>
</reference>